<dbReference type="AlphaFoldDB" id="A0AAR2JH46"/>
<evidence type="ECO:0000313" key="2">
    <source>
        <dbReference type="Proteomes" id="UP001501920"/>
    </source>
</evidence>
<evidence type="ECO:0008006" key="3">
    <source>
        <dbReference type="Google" id="ProtNLM"/>
    </source>
</evidence>
<accession>A0AAR2JH46</accession>
<name>A0AAR2JH46_PYGNA</name>
<sequence length="98" mass="11376">MLIYIKHDEQFLVNTNCPISVLLQYVRTKLEIAESELVDLCDEQGVLKLLFLSQQPQENASRLFSPRETFILCTINRESSVYTSLTSDESLRLHAHYK</sequence>
<dbReference type="Proteomes" id="UP001501920">
    <property type="component" value="Chromosome 8"/>
</dbReference>
<dbReference type="InterPro" id="IPR039471">
    <property type="entry name" value="CXorf65-like"/>
</dbReference>
<evidence type="ECO:0000313" key="1">
    <source>
        <dbReference type="Ensembl" id="ENSPNAP00000049519.1"/>
    </source>
</evidence>
<reference evidence="1" key="3">
    <citation type="submission" date="2025-09" db="UniProtKB">
        <authorList>
            <consortium name="Ensembl"/>
        </authorList>
    </citation>
    <scope>IDENTIFICATION</scope>
</reference>
<organism evidence="1 2">
    <name type="scientific">Pygocentrus nattereri</name>
    <name type="common">Red-bellied piranha</name>
    <dbReference type="NCBI Taxonomy" id="42514"/>
    <lineage>
        <taxon>Eukaryota</taxon>
        <taxon>Metazoa</taxon>
        <taxon>Chordata</taxon>
        <taxon>Craniata</taxon>
        <taxon>Vertebrata</taxon>
        <taxon>Euteleostomi</taxon>
        <taxon>Actinopterygii</taxon>
        <taxon>Neopterygii</taxon>
        <taxon>Teleostei</taxon>
        <taxon>Ostariophysi</taxon>
        <taxon>Characiformes</taxon>
        <taxon>Characoidei</taxon>
        <taxon>Pygocentrus</taxon>
    </lineage>
</organism>
<dbReference type="Ensembl" id="ENSPNAT00000043571.1">
    <property type="protein sequence ID" value="ENSPNAP00000049519.1"/>
    <property type="gene ID" value="ENSPNAG00000036946.1"/>
</dbReference>
<reference evidence="1 2" key="1">
    <citation type="submission" date="2020-10" db="EMBL/GenBank/DDBJ databases">
        <title>Pygocentrus nattereri (red-bellied piranha) genome, fPygNat1, primary haplotype.</title>
        <authorList>
            <person name="Myers G."/>
            <person name="Meyer A."/>
            <person name="Karagic N."/>
            <person name="Pippel M."/>
            <person name="Winkler S."/>
            <person name="Tracey A."/>
            <person name="Wood J."/>
            <person name="Formenti G."/>
            <person name="Howe K."/>
            <person name="Fedrigo O."/>
            <person name="Jarvis E.D."/>
        </authorList>
    </citation>
    <scope>NUCLEOTIDE SEQUENCE [LARGE SCALE GENOMIC DNA]</scope>
</reference>
<dbReference type="PANTHER" id="PTHR33887:SF4">
    <property type="entry name" value="AB2-183"/>
    <property type="match status" value="1"/>
</dbReference>
<dbReference type="PANTHER" id="PTHR33887">
    <property type="entry name" value="PB1 DOMAIN-CONTAINING PROTEIN"/>
    <property type="match status" value="1"/>
</dbReference>
<dbReference type="Pfam" id="PF15874">
    <property type="entry name" value="Il2rg"/>
    <property type="match status" value="1"/>
</dbReference>
<protein>
    <recommendedName>
        <fullName evidence="3">FERM domain-containing protein</fullName>
    </recommendedName>
</protein>
<dbReference type="GeneTree" id="ENSGT00510000049291"/>
<reference evidence="1" key="2">
    <citation type="submission" date="2025-08" db="UniProtKB">
        <authorList>
            <consortium name="Ensembl"/>
        </authorList>
    </citation>
    <scope>IDENTIFICATION</scope>
</reference>
<proteinExistence type="predicted"/>
<keyword evidence="2" id="KW-1185">Reference proteome</keyword>